<proteinExistence type="predicted"/>
<accession>A0AAV7QU42</accession>
<name>A0AAV7QU42_PLEWA</name>
<reference evidence="2" key="1">
    <citation type="journal article" date="2022" name="bioRxiv">
        <title>Sequencing and chromosome-scale assembly of the giantPleurodeles waltlgenome.</title>
        <authorList>
            <person name="Brown T."/>
            <person name="Elewa A."/>
            <person name="Iarovenko S."/>
            <person name="Subramanian E."/>
            <person name="Araus A.J."/>
            <person name="Petzold A."/>
            <person name="Susuki M."/>
            <person name="Suzuki K.-i.T."/>
            <person name="Hayashi T."/>
            <person name="Toyoda A."/>
            <person name="Oliveira C."/>
            <person name="Osipova E."/>
            <person name="Leigh N.D."/>
            <person name="Simon A."/>
            <person name="Yun M.H."/>
        </authorList>
    </citation>
    <scope>NUCLEOTIDE SEQUENCE</scope>
    <source>
        <strain evidence="2">20211129_DDA</strain>
        <tissue evidence="2">Liver</tissue>
    </source>
</reference>
<gene>
    <name evidence="2" type="ORF">NDU88_009279</name>
</gene>
<dbReference type="EMBL" id="JANPWB010000010">
    <property type="protein sequence ID" value="KAJ1142967.1"/>
    <property type="molecule type" value="Genomic_DNA"/>
</dbReference>
<keyword evidence="3" id="KW-1185">Reference proteome</keyword>
<evidence type="ECO:0000313" key="3">
    <source>
        <dbReference type="Proteomes" id="UP001066276"/>
    </source>
</evidence>
<dbReference type="AlphaFoldDB" id="A0AAV7QU42"/>
<feature type="region of interest" description="Disordered" evidence="1">
    <location>
        <begin position="134"/>
        <end position="157"/>
    </location>
</feature>
<protein>
    <submittedName>
        <fullName evidence="2">Uncharacterized protein</fullName>
    </submittedName>
</protein>
<evidence type="ECO:0000256" key="1">
    <source>
        <dbReference type="SAM" id="MobiDB-lite"/>
    </source>
</evidence>
<organism evidence="2 3">
    <name type="scientific">Pleurodeles waltl</name>
    <name type="common">Iberian ribbed newt</name>
    <dbReference type="NCBI Taxonomy" id="8319"/>
    <lineage>
        <taxon>Eukaryota</taxon>
        <taxon>Metazoa</taxon>
        <taxon>Chordata</taxon>
        <taxon>Craniata</taxon>
        <taxon>Vertebrata</taxon>
        <taxon>Euteleostomi</taxon>
        <taxon>Amphibia</taxon>
        <taxon>Batrachia</taxon>
        <taxon>Caudata</taxon>
        <taxon>Salamandroidea</taxon>
        <taxon>Salamandridae</taxon>
        <taxon>Pleurodelinae</taxon>
        <taxon>Pleurodeles</taxon>
    </lineage>
</organism>
<sequence length="157" mass="16766">MRPSCVKGLASLLAGQLRVKSGPLGAQGSGDLYRRGHQVLQLFLGRNRANRVSSRWPRGQVDQWGFSSPPGYEPRGGGRFLRHCGPPSGFPNAVSAPSASIVAGPRKLVPHLDARYQTTLFSVRVSVASVLEREDEGSLDAPWSSPAVPRGSGIAPR</sequence>
<dbReference type="Proteomes" id="UP001066276">
    <property type="component" value="Chromosome 6"/>
</dbReference>
<evidence type="ECO:0000313" key="2">
    <source>
        <dbReference type="EMBL" id="KAJ1142967.1"/>
    </source>
</evidence>
<comment type="caution">
    <text evidence="2">The sequence shown here is derived from an EMBL/GenBank/DDBJ whole genome shotgun (WGS) entry which is preliminary data.</text>
</comment>